<keyword evidence="1" id="KW-1133">Transmembrane helix</keyword>
<name>A0A377FSS2_9BACL</name>
<reference evidence="2 3" key="1">
    <citation type="submission" date="2018-06" db="EMBL/GenBank/DDBJ databases">
        <authorList>
            <consortium name="Pathogen Informatics"/>
            <person name="Doyle S."/>
        </authorList>
    </citation>
    <scope>NUCLEOTIDE SEQUENCE [LARGE SCALE GENOMIC DNA]</scope>
    <source>
        <strain evidence="2 3">NCTC13163</strain>
    </source>
</reference>
<dbReference type="RefSeq" id="WP_029334785.1">
    <property type="nucleotide sequence ID" value="NZ_UGGP01000001.1"/>
</dbReference>
<accession>A0A377FSS2</accession>
<organism evidence="2 3">
    <name type="scientific">Exiguobacterium aurantiacum</name>
    <dbReference type="NCBI Taxonomy" id="33987"/>
    <lineage>
        <taxon>Bacteria</taxon>
        <taxon>Bacillati</taxon>
        <taxon>Bacillota</taxon>
        <taxon>Bacilli</taxon>
        <taxon>Bacillales</taxon>
        <taxon>Bacillales Family XII. Incertae Sedis</taxon>
        <taxon>Exiguobacterium</taxon>
    </lineage>
</organism>
<proteinExistence type="predicted"/>
<keyword evidence="1" id="KW-0812">Transmembrane</keyword>
<feature type="transmembrane region" description="Helical" evidence="1">
    <location>
        <begin position="6"/>
        <end position="24"/>
    </location>
</feature>
<evidence type="ECO:0000256" key="1">
    <source>
        <dbReference type="SAM" id="Phobius"/>
    </source>
</evidence>
<dbReference type="OrthoDB" id="2357538at2"/>
<protein>
    <submittedName>
        <fullName evidence="2">Uncharacterized protein</fullName>
    </submittedName>
</protein>
<evidence type="ECO:0000313" key="2">
    <source>
        <dbReference type="EMBL" id="STO07871.1"/>
    </source>
</evidence>
<dbReference type="EMBL" id="UGGP01000001">
    <property type="protein sequence ID" value="STO07871.1"/>
    <property type="molecule type" value="Genomic_DNA"/>
</dbReference>
<gene>
    <name evidence="2" type="ORF">NCTC13163_01232</name>
</gene>
<dbReference type="STRING" id="1397694.GCA_000702585_01736"/>
<sequence>MIWINLAIIVLALLGLGLYGFLLYKKKMAGDVRRVKRLTERFQIRINVIQQLVDDIKRHIDTVNKSVSEMKRLSVKVKDESLELKDASIGLTKEIKRTAGIESSTVSTETKM</sequence>
<keyword evidence="1" id="KW-0472">Membrane</keyword>
<dbReference type="AlphaFoldDB" id="A0A377FSS2"/>
<evidence type="ECO:0000313" key="3">
    <source>
        <dbReference type="Proteomes" id="UP000254060"/>
    </source>
</evidence>
<dbReference type="Proteomes" id="UP000254060">
    <property type="component" value="Unassembled WGS sequence"/>
</dbReference>